<evidence type="ECO:0000313" key="5">
    <source>
        <dbReference type="Proteomes" id="UP000185161"/>
    </source>
</evidence>
<keyword evidence="1" id="KW-1133">Transmembrane helix</keyword>
<feature type="transmembrane region" description="Helical" evidence="1">
    <location>
        <begin position="305"/>
        <end position="326"/>
    </location>
</feature>
<dbReference type="InterPro" id="IPR001940">
    <property type="entry name" value="Peptidase_S1C"/>
</dbReference>
<keyword evidence="4" id="KW-0378">Hydrolase</keyword>
<evidence type="ECO:0000313" key="4">
    <source>
        <dbReference type="EMBL" id="RSV01470.1"/>
    </source>
</evidence>
<dbReference type="RefSeq" id="WP_075151235.1">
    <property type="nucleotide sequence ID" value="NZ_CP018820.1"/>
</dbReference>
<sequence>MAFYPALQIRAFAAWLLAAVLALLALTVPARADDISAAGRGVVRIVTIATAEGEVVGFGHGSGFAVAPNRVLTNAHVVEAAERYPGNVMIGIVPSEGDKSYQGRLIAIDSDRDLALVEFGGIRLPPLTFYNGPVSEGDAMIALGYPGNVDLATARSAMDFITPLSPIRSQGVFSGRRNLQGVNVLLHTAGIARGNSGGPLLDPCGRVLGVNAAVTRSEEGDASFGFAVGNDEVAAFLRAAGQPMPVNGVACTSIADRLAQDRSEAEKARAADEAKAREDAARSAADRESALDKALIDNFTMRENFIAGAGLLLVLGVASLGVAGFLRTQGKRRESIWAASGGGVLVLAAFILFFVRPAFDPSAIASAARVSVPPPAVRTGGLGKMVCTIDPARSRVTVSSTQDINIDINPDGCVNGRTQYAETGQQNWQRILVPDEEQTVSVLEYAPATRTYSTTRYLLNASQMADARRLRTGVKIKACSADPAGRADLAAKQQAVRTALPQVFNERLVYSCKPAGE</sequence>
<dbReference type="Pfam" id="PF13365">
    <property type="entry name" value="Trypsin_2"/>
    <property type="match status" value="1"/>
</dbReference>
<reference evidence="5" key="2">
    <citation type="submission" date="2016-12" db="EMBL/GenBank/DDBJ databases">
        <title>Whole genome sequencing of Sphingomonas sp. ABOJV.</title>
        <authorList>
            <person name="Conlan S."/>
            <person name="Thomas P.J."/>
            <person name="Mullikin J."/>
            <person name="Palmore T.N."/>
            <person name="Frank K.M."/>
            <person name="Segre J.A."/>
        </authorList>
    </citation>
    <scope>NUCLEOTIDE SEQUENCE [LARGE SCALE GENOMIC DNA]</scope>
    <source>
        <strain evidence="5">ABOJV</strain>
    </source>
</reference>
<keyword evidence="1" id="KW-0812">Transmembrane</keyword>
<keyword evidence="1" id="KW-0472">Membrane</keyword>
<feature type="chain" id="PRO_5041797853" evidence="2">
    <location>
        <begin position="33"/>
        <end position="517"/>
    </location>
</feature>
<dbReference type="GeneID" id="44132497"/>
<dbReference type="SUPFAM" id="SSF50494">
    <property type="entry name" value="Trypsin-like serine proteases"/>
    <property type="match status" value="1"/>
</dbReference>
<dbReference type="AlphaFoldDB" id="A0A1L6J903"/>
<dbReference type="Gene3D" id="2.40.10.10">
    <property type="entry name" value="Trypsin-like serine proteases"/>
    <property type="match status" value="2"/>
</dbReference>
<dbReference type="InterPro" id="IPR043504">
    <property type="entry name" value="Peptidase_S1_PA_chymotrypsin"/>
</dbReference>
<dbReference type="PRINTS" id="PR00834">
    <property type="entry name" value="PROTEASES2C"/>
</dbReference>
<organism evidence="3 5">
    <name type="scientific">Sphingomonas koreensis</name>
    <dbReference type="NCBI Taxonomy" id="93064"/>
    <lineage>
        <taxon>Bacteria</taxon>
        <taxon>Pseudomonadati</taxon>
        <taxon>Pseudomonadota</taxon>
        <taxon>Alphaproteobacteria</taxon>
        <taxon>Sphingomonadales</taxon>
        <taxon>Sphingomonadaceae</taxon>
        <taxon>Sphingomonas</taxon>
    </lineage>
</organism>
<evidence type="ECO:0000313" key="6">
    <source>
        <dbReference type="Proteomes" id="UP000286681"/>
    </source>
</evidence>
<evidence type="ECO:0000313" key="3">
    <source>
        <dbReference type="EMBL" id="APR52379.1"/>
    </source>
</evidence>
<protein>
    <submittedName>
        <fullName evidence="4">Serine protease</fullName>
    </submittedName>
    <submittedName>
        <fullName evidence="3">Trypsin</fullName>
    </submittedName>
</protein>
<reference evidence="3" key="1">
    <citation type="submission" date="2016-12" db="EMBL/GenBank/DDBJ databases">
        <title>Whole genome sequencing of Sphingomonas koreensis.</title>
        <authorList>
            <person name="Conlan S."/>
            <person name="Thomas P.J."/>
            <person name="Mullikin J."/>
            <person name="Palmore T.N."/>
            <person name="Frank K.M."/>
            <person name="Segre J.A."/>
        </authorList>
    </citation>
    <scope>NUCLEOTIDE SEQUENCE</scope>
    <source>
        <strain evidence="3">ABOJV</strain>
    </source>
</reference>
<keyword evidence="2" id="KW-0732">Signal</keyword>
<evidence type="ECO:0000256" key="2">
    <source>
        <dbReference type="SAM" id="SignalP"/>
    </source>
</evidence>
<dbReference type="Proteomes" id="UP000286681">
    <property type="component" value="Unassembled WGS sequence"/>
</dbReference>
<reference evidence="4 6" key="3">
    <citation type="submission" date="2018-07" db="EMBL/GenBank/DDBJ databases">
        <title>Genomic and Epidemiologic Investigation of an Indolent Hospital Outbreak.</title>
        <authorList>
            <person name="Johnson R.C."/>
            <person name="Deming C."/>
            <person name="Conlan S."/>
            <person name="Zellmer C.J."/>
            <person name="Michelin A.V."/>
            <person name="Lee-Lin S."/>
            <person name="Thomas P.J."/>
            <person name="Park M."/>
            <person name="Weingarten R.A."/>
            <person name="Less J."/>
            <person name="Dekker J.P."/>
            <person name="Frank K.M."/>
            <person name="Musser K.A."/>
            <person name="Mcquiston J.R."/>
            <person name="Henderson D.K."/>
            <person name="Lau A.F."/>
            <person name="Palmore T.N."/>
            <person name="Segre J.A."/>
        </authorList>
    </citation>
    <scope>NUCLEOTIDE SEQUENCE [LARGE SCALE GENOMIC DNA]</scope>
    <source>
        <strain evidence="4 6">SK-NIH.Env10_0317</strain>
    </source>
</reference>
<accession>A0A1L6J903</accession>
<dbReference type="STRING" id="93064.BRX40_08000"/>
<feature type="signal peptide" evidence="2">
    <location>
        <begin position="1"/>
        <end position="32"/>
    </location>
</feature>
<dbReference type="Proteomes" id="UP000185161">
    <property type="component" value="Chromosome"/>
</dbReference>
<dbReference type="GO" id="GO:0006508">
    <property type="term" value="P:proteolysis"/>
    <property type="evidence" value="ECO:0007669"/>
    <property type="project" value="UniProtKB-KW"/>
</dbReference>
<dbReference type="EMBL" id="CP018820">
    <property type="protein sequence ID" value="APR52379.1"/>
    <property type="molecule type" value="Genomic_DNA"/>
</dbReference>
<dbReference type="EMBL" id="QQWO01000012">
    <property type="protein sequence ID" value="RSV01470.1"/>
    <property type="molecule type" value="Genomic_DNA"/>
</dbReference>
<gene>
    <name evidence="3" type="ORF">BRX40_08000</name>
    <name evidence="4" type="ORF">CA257_14870</name>
</gene>
<evidence type="ECO:0000256" key="1">
    <source>
        <dbReference type="SAM" id="Phobius"/>
    </source>
</evidence>
<dbReference type="PANTHER" id="PTHR43019:SF23">
    <property type="entry name" value="PROTEASE DO-LIKE 5, CHLOROPLASTIC"/>
    <property type="match status" value="1"/>
</dbReference>
<dbReference type="PANTHER" id="PTHR43019">
    <property type="entry name" value="SERINE ENDOPROTEASE DEGS"/>
    <property type="match status" value="1"/>
</dbReference>
<name>A0A1L6J903_9SPHN</name>
<dbReference type="KEGG" id="skr:BRX40_08000"/>
<proteinExistence type="predicted"/>
<dbReference type="OrthoDB" id="9766361at2"/>
<dbReference type="InterPro" id="IPR009003">
    <property type="entry name" value="Peptidase_S1_PA"/>
</dbReference>
<feature type="transmembrane region" description="Helical" evidence="1">
    <location>
        <begin position="335"/>
        <end position="355"/>
    </location>
</feature>
<keyword evidence="4" id="KW-0645">Protease</keyword>
<keyword evidence="5" id="KW-1185">Reference proteome</keyword>
<dbReference type="GO" id="GO:0004252">
    <property type="term" value="F:serine-type endopeptidase activity"/>
    <property type="evidence" value="ECO:0007669"/>
    <property type="project" value="InterPro"/>
</dbReference>